<dbReference type="GO" id="GO:0005743">
    <property type="term" value="C:mitochondrial inner membrane"/>
    <property type="evidence" value="ECO:0007669"/>
    <property type="project" value="UniProtKB-SubCell"/>
</dbReference>
<comment type="caution">
    <text evidence="7">The sequence shown here is derived from an EMBL/GenBank/DDBJ whole genome shotgun (WGS) entry which is preliminary data.</text>
</comment>
<comment type="subcellular location">
    <subcellularLocation>
        <location evidence="1">Mitochondrion inner membrane</location>
    </subcellularLocation>
</comment>
<dbReference type="Gene3D" id="4.10.95.10">
    <property type="entry name" value="Cytochrome c oxidase, subunit VIa"/>
    <property type="match status" value="1"/>
</dbReference>
<dbReference type="Proteomes" id="UP001515480">
    <property type="component" value="Unassembled WGS sequence"/>
</dbReference>
<evidence type="ECO:0000256" key="6">
    <source>
        <dbReference type="SAM" id="Phobius"/>
    </source>
</evidence>
<gene>
    <name evidence="7" type="ORF">AB1Y20_015281</name>
</gene>
<keyword evidence="2" id="KW-0999">Mitochondrion inner membrane</keyword>
<dbReference type="EMBL" id="JBGBPQ010000003">
    <property type="protein sequence ID" value="KAL1526574.1"/>
    <property type="molecule type" value="Genomic_DNA"/>
</dbReference>
<reference evidence="7 8" key="1">
    <citation type="journal article" date="2024" name="Science">
        <title>Giant polyketide synthase enzymes in the biosynthesis of giant marine polyether toxins.</title>
        <authorList>
            <person name="Fallon T.R."/>
            <person name="Shende V.V."/>
            <person name="Wierzbicki I.H."/>
            <person name="Pendleton A.L."/>
            <person name="Watervoot N.F."/>
            <person name="Auber R.P."/>
            <person name="Gonzalez D.J."/>
            <person name="Wisecaver J.H."/>
            <person name="Moore B.S."/>
        </authorList>
    </citation>
    <scope>NUCLEOTIDE SEQUENCE [LARGE SCALE GENOMIC DNA]</scope>
    <source>
        <strain evidence="7 8">12B1</strain>
    </source>
</reference>
<dbReference type="InterPro" id="IPR001349">
    <property type="entry name" value="Cyt_c_oxidase_su6a"/>
</dbReference>
<keyword evidence="4" id="KW-0496">Mitochondrion</keyword>
<evidence type="ECO:0000256" key="2">
    <source>
        <dbReference type="ARBA" id="ARBA00022792"/>
    </source>
</evidence>
<dbReference type="SUPFAM" id="SSF81411">
    <property type="entry name" value="Mitochondrial cytochrome c oxidase subunit VIa"/>
    <property type="match status" value="1"/>
</dbReference>
<feature type="transmembrane region" description="Helical" evidence="6">
    <location>
        <begin position="39"/>
        <end position="56"/>
    </location>
</feature>
<keyword evidence="5 6" id="KW-0472">Membrane</keyword>
<keyword evidence="3" id="KW-0809">Transit peptide</keyword>
<organism evidence="7 8">
    <name type="scientific">Prymnesium parvum</name>
    <name type="common">Toxic golden alga</name>
    <dbReference type="NCBI Taxonomy" id="97485"/>
    <lineage>
        <taxon>Eukaryota</taxon>
        <taxon>Haptista</taxon>
        <taxon>Haptophyta</taxon>
        <taxon>Prymnesiophyceae</taxon>
        <taxon>Prymnesiales</taxon>
        <taxon>Prymnesiaceae</taxon>
        <taxon>Prymnesium</taxon>
    </lineage>
</organism>
<evidence type="ECO:0000256" key="4">
    <source>
        <dbReference type="ARBA" id="ARBA00023128"/>
    </source>
</evidence>
<keyword evidence="8" id="KW-1185">Reference proteome</keyword>
<protein>
    <recommendedName>
        <fullName evidence="9">Mitochondrial cytochrome c oxidase subunit VIa</fullName>
    </recommendedName>
</protein>
<name>A0AB34JWB2_PRYPA</name>
<sequence>MNSLLRRSPLIRAQLRAARNMSGHSIEHAQAEAKKWKNISYVALPFICVVGVWVGYDHVTHHDHWEQVQYPYIGKRDKPMPWTLAGGSECALFDYKCARKLEEAKKALA</sequence>
<evidence type="ECO:0008006" key="9">
    <source>
        <dbReference type="Google" id="ProtNLM"/>
    </source>
</evidence>
<proteinExistence type="predicted"/>
<dbReference type="AlphaFoldDB" id="A0AB34JWB2"/>
<keyword evidence="6" id="KW-1133">Transmembrane helix</keyword>
<evidence type="ECO:0000313" key="7">
    <source>
        <dbReference type="EMBL" id="KAL1526574.1"/>
    </source>
</evidence>
<evidence type="ECO:0000256" key="5">
    <source>
        <dbReference type="ARBA" id="ARBA00023136"/>
    </source>
</evidence>
<evidence type="ECO:0000256" key="3">
    <source>
        <dbReference type="ARBA" id="ARBA00022946"/>
    </source>
</evidence>
<accession>A0AB34JWB2</accession>
<dbReference type="InterPro" id="IPR036418">
    <property type="entry name" value="Cyt_c_oxidase_su6a_sf"/>
</dbReference>
<evidence type="ECO:0000313" key="8">
    <source>
        <dbReference type="Proteomes" id="UP001515480"/>
    </source>
</evidence>
<evidence type="ECO:0000256" key="1">
    <source>
        <dbReference type="ARBA" id="ARBA00004273"/>
    </source>
</evidence>
<dbReference type="Pfam" id="PF02046">
    <property type="entry name" value="COX6A"/>
    <property type="match status" value="1"/>
</dbReference>
<keyword evidence="6" id="KW-0812">Transmembrane</keyword>